<feature type="transmembrane region" description="Helical" evidence="5">
    <location>
        <begin position="342"/>
        <end position="363"/>
    </location>
</feature>
<reference evidence="7 8" key="2">
    <citation type="submission" date="2008-08" db="EMBL/GenBank/DDBJ databases">
        <authorList>
            <person name="Fulton L."/>
            <person name="Clifton S."/>
            <person name="Fulton B."/>
            <person name="Xu J."/>
            <person name="Minx P."/>
            <person name="Pepin K.H."/>
            <person name="Johnson M."/>
            <person name="Bhonagiri V."/>
            <person name="Nash W.E."/>
            <person name="Mardis E.R."/>
            <person name="Wilson R.K."/>
        </authorList>
    </citation>
    <scope>NUCLEOTIDE SEQUENCE [LARGE SCALE GENOMIC DNA]</scope>
    <source>
        <strain evidence="7 8">ATCC 29176</strain>
    </source>
</reference>
<keyword evidence="3 5" id="KW-1133">Transmembrane helix</keyword>
<evidence type="ECO:0000256" key="1">
    <source>
        <dbReference type="ARBA" id="ARBA00004141"/>
    </source>
</evidence>
<feature type="transmembrane region" description="Helical" evidence="5">
    <location>
        <begin position="198"/>
        <end position="217"/>
    </location>
</feature>
<keyword evidence="8" id="KW-1185">Reference proteome</keyword>
<reference evidence="7 8" key="1">
    <citation type="submission" date="2008-08" db="EMBL/GenBank/DDBJ databases">
        <title>Draft genome sequence of Ruminococcus lactaris ATCC 29176.</title>
        <authorList>
            <person name="Sudarsanam P."/>
            <person name="Ley R."/>
            <person name="Guruge J."/>
            <person name="Turnbaugh P.J."/>
            <person name="Mahowald M."/>
            <person name="Liep D."/>
            <person name="Gordon J."/>
        </authorList>
    </citation>
    <scope>NUCLEOTIDE SEQUENCE [LARGE SCALE GENOMIC DNA]</scope>
    <source>
        <strain evidence="7 8">ATCC 29176</strain>
    </source>
</reference>
<feature type="transmembrane region" description="Helical" evidence="5">
    <location>
        <begin position="73"/>
        <end position="94"/>
    </location>
</feature>
<evidence type="ECO:0000256" key="4">
    <source>
        <dbReference type="ARBA" id="ARBA00023136"/>
    </source>
</evidence>
<gene>
    <name evidence="7" type="ORF">RUMLAC_02775</name>
</gene>
<comment type="caution">
    <text evidence="7">The sequence shown here is derived from an EMBL/GenBank/DDBJ whole genome shotgun (WGS) entry which is preliminary data.</text>
</comment>
<evidence type="ECO:0000256" key="5">
    <source>
        <dbReference type="SAM" id="Phobius"/>
    </source>
</evidence>
<dbReference type="Pfam" id="PF13515">
    <property type="entry name" value="FUSC_2"/>
    <property type="match status" value="1"/>
</dbReference>
<sequence>MDASGDESSSRGYFYVRFSLTYLQNCIIVSRCFGKIAGGNGSMTIYQELQLSSVGSKQLIRATEDKKEKRRHILIYNFKVYLVMAFCVAVVSLYSSLTGKDNSVVGVTVLLAVLVLRQADFGIRTTHGLGSILGIFTILMTGPRISNLVSPVPAFFINVICILLLMILGCHNVIMYNHSTFVLGYLLLQGYDVTGKMYVRRVEGLLVGMILCMIIFYKNQKNRPYRRTFLDLFREFDVHSARSRWYIRLALIASSAMLFMSLAGLPRAMWAGIACMSVCLPFPEDGLERAGKRAAFNIVGCLLFAGLYLLLPQSFYPYIGMIGGIGVGYSAGYAWQTAFNTFGALSIASGLFGMPYAVALRIGANVFSAVYTVVCSKGLGLAFTAISAYTGSTETE</sequence>
<evidence type="ECO:0000259" key="6">
    <source>
        <dbReference type="Pfam" id="PF13515"/>
    </source>
</evidence>
<dbReference type="AlphaFoldDB" id="B5CTF2"/>
<evidence type="ECO:0000256" key="2">
    <source>
        <dbReference type="ARBA" id="ARBA00022692"/>
    </source>
</evidence>
<feature type="transmembrane region" description="Helical" evidence="5">
    <location>
        <begin position="154"/>
        <end position="178"/>
    </location>
</feature>
<feature type="domain" description="Integral membrane bound transporter" evidence="6">
    <location>
        <begin position="256"/>
        <end position="374"/>
    </location>
</feature>
<proteinExistence type="predicted"/>
<name>B5CTF2_9FIRM</name>
<dbReference type="GO" id="GO:0016020">
    <property type="term" value="C:membrane"/>
    <property type="evidence" value="ECO:0007669"/>
    <property type="project" value="UniProtKB-SubCell"/>
</dbReference>
<feature type="transmembrane region" description="Helical" evidence="5">
    <location>
        <begin position="294"/>
        <end position="311"/>
    </location>
</feature>
<feature type="transmembrane region" description="Helical" evidence="5">
    <location>
        <begin position="121"/>
        <end position="142"/>
    </location>
</feature>
<dbReference type="InterPro" id="IPR049453">
    <property type="entry name" value="Memb_transporter_dom"/>
</dbReference>
<keyword evidence="2 5" id="KW-0812">Transmembrane</keyword>
<dbReference type="eggNOG" id="ENOG502Z7T7">
    <property type="taxonomic scope" value="Bacteria"/>
</dbReference>
<comment type="subcellular location">
    <subcellularLocation>
        <location evidence="1">Membrane</location>
        <topology evidence="1">Multi-pass membrane protein</topology>
    </subcellularLocation>
</comment>
<evidence type="ECO:0000256" key="3">
    <source>
        <dbReference type="ARBA" id="ARBA00022989"/>
    </source>
</evidence>
<evidence type="ECO:0000313" key="8">
    <source>
        <dbReference type="Proteomes" id="UP000003254"/>
    </source>
</evidence>
<protein>
    <recommendedName>
        <fullName evidence="6">Integral membrane bound transporter domain-containing protein</fullName>
    </recommendedName>
</protein>
<feature type="transmembrane region" description="Helical" evidence="5">
    <location>
        <begin position="369"/>
        <end position="390"/>
    </location>
</feature>
<dbReference type="EMBL" id="ABOU02000055">
    <property type="protein sequence ID" value="EDY31574.1"/>
    <property type="molecule type" value="Genomic_DNA"/>
</dbReference>
<evidence type="ECO:0000313" key="7">
    <source>
        <dbReference type="EMBL" id="EDY31574.1"/>
    </source>
</evidence>
<dbReference type="Proteomes" id="UP000003254">
    <property type="component" value="Unassembled WGS sequence"/>
</dbReference>
<feature type="transmembrane region" description="Helical" evidence="5">
    <location>
        <begin position="245"/>
        <end position="263"/>
    </location>
</feature>
<organism evidence="7 8">
    <name type="scientific">[Ruminococcus] lactaris ATCC 29176</name>
    <dbReference type="NCBI Taxonomy" id="471875"/>
    <lineage>
        <taxon>Bacteria</taxon>
        <taxon>Bacillati</taxon>
        <taxon>Bacillota</taxon>
        <taxon>Clostridia</taxon>
        <taxon>Lachnospirales</taxon>
        <taxon>Lachnospiraceae</taxon>
        <taxon>Mediterraneibacter</taxon>
    </lineage>
</organism>
<feature type="transmembrane region" description="Helical" evidence="5">
    <location>
        <begin position="317"/>
        <end position="335"/>
    </location>
</feature>
<accession>B5CTF2</accession>
<keyword evidence="4 5" id="KW-0472">Membrane</keyword>
<dbReference type="HOGENOM" id="CLU_061124_1_0_9"/>